<gene>
    <name evidence="4" type="ORF">JOC83_000846</name>
</gene>
<evidence type="ECO:0000256" key="3">
    <source>
        <dbReference type="SAM" id="Phobius"/>
    </source>
</evidence>
<keyword evidence="5" id="KW-1185">Reference proteome</keyword>
<feature type="transmembrane region" description="Helical" evidence="3">
    <location>
        <begin position="113"/>
        <end position="133"/>
    </location>
</feature>
<reference evidence="4 5" key="1">
    <citation type="submission" date="2021-01" db="EMBL/GenBank/DDBJ databases">
        <title>Genomic Encyclopedia of Type Strains, Phase IV (KMG-IV): sequencing the most valuable type-strain genomes for metagenomic binning, comparative biology and taxonomic classification.</title>
        <authorList>
            <person name="Goeker M."/>
        </authorList>
    </citation>
    <scope>NUCLEOTIDE SEQUENCE [LARGE SCALE GENOMIC DNA]</scope>
    <source>
        <strain evidence="4 5">DSM 104297</strain>
    </source>
</reference>
<feature type="transmembrane region" description="Helical" evidence="3">
    <location>
        <begin position="28"/>
        <end position="46"/>
    </location>
</feature>
<feature type="transmembrane region" description="Helical" evidence="3">
    <location>
        <begin position="79"/>
        <end position="101"/>
    </location>
</feature>
<comment type="caution">
    <text evidence="4">The sequence shown here is derived from an EMBL/GenBank/DDBJ whole genome shotgun (WGS) entry which is preliminary data.</text>
</comment>
<dbReference type="Pfam" id="PF02632">
    <property type="entry name" value="BioY"/>
    <property type="match status" value="1"/>
</dbReference>
<organism evidence="4 5">
    <name type="scientific">Priestia iocasae</name>
    <dbReference type="NCBI Taxonomy" id="2291674"/>
    <lineage>
        <taxon>Bacteria</taxon>
        <taxon>Bacillati</taxon>
        <taxon>Bacillota</taxon>
        <taxon>Bacilli</taxon>
        <taxon>Bacillales</taxon>
        <taxon>Bacillaceae</taxon>
        <taxon>Priestia</taxon>
    </lineage>
</organism>
<protein>
    <recommendedName>
        <fullName evidence="2">Biotin transporter</fullName>
    </recommendedName>
</protein>
<evidence type="ECO:0000313" key="5">
    <source>
        <dbReference type="Proteomes" id="UP000809829"/>
    </source>
</evidence>
<dbReference type="EMBL" id="JAFBFC010000001">
    <property type="protein sequence ID" value="MBM7702020.1"/>
    <property type="molecule type" value="Genomic_DNA"/>
</dbReference>
<keyword evidence="2 3" id="KW-0472">Membrane</keyword>
<accession>A0ABS2QRI8</accession>
<feature type="transmembrane region" description="Helical" evidence="3">
    <location>
        <begin position="53"/>
        <end position="73"/>
    </location>
</feature>
<feature type="transmembrane region" description="Helical" evidence="3">
    <location>
        <begin position="153"/>
        <end position="175"/>
    </location>
</feature>
<proteinExistence type="inferred from homology"/>
<dbReference type="PANTHER" id="PTHR34295">
    <property type="entry name" value="BIOTIN TRANSPORTER BIOY"/>
    <property type="match status" value="1"/>
</dbReference>
<dbReference type="Gene3D" id="1.10.1760.20">
    <property type="match status" value="1"/>
</dbReference>
<keyword evidence="3" id="KW-0812">Transmembrane</keyword>
<keyword evidence="2" id="KW-0813">Transport</keyword>
<comment type="subcellular location">
    <subcellularLocation>
        <location evidence="2">Cell membrane</location>
        <topology evidence="2">Multi-pass membrane protein</topology>
    </subcellularLocation>
</comment>
<evidence type="ECO:0000256" key="2">
    <source>
        <dbReference type="PIRNR" id="PIRNR016661"/>
    </source>
</evidence>
<dbReference type="Proteomes" id="UP000809829">
    <property type="component" value="Unassembled WGS sequence"/>
</dbReference>
<name>A0ABS2QRI8_9BACI</name>
<dbReference type="InterPro" id="IPR003784">
    <property type="entry name" value="BioY"/>
</dbReference>
<dbReference type="PIRSF" id="PIRSF016661">
    <property type="entry name" value="BioY"/>
    <property type="match status" value="1"/>
</dbReference>
<dbReference type="RefSeq" id="WP_205184205.1">
    <property type="nucleotide sequence ID" value="NZ_JAFBFC010000001.1"/>
</dbReference>
<evidence type="ECO:0000313" key="4">
    <source>
        <dbReference type="EMBL" id="MBM7702020.1"/>
    </source>
</evidence>
<dbReference type="PANTHER" id="PTHR34295:SF1">
    <property type="entry name" value="BIOTIN TRANSPORTER BIOY"/>
    <property type="match status" value="1"/>
</dbReference>
<feature type="transmembrane region" description="Helical" evidence="3">
    <location>
        <begin position="5"/>
        <end position="22"/>
    </location>
</feature>
<keyword evidence="2" id="KW-1003">Cell membrane</keyword>
<evidence type="ECO:0000256" key="1">
    <source>
        <dbReference type="ARBA" id="ARBA00010692"/>
    </source>
</evidence>
<sequence length="194" mass="21390">MRGKTYELVICSMFIGFMAVGANVSPYLTIGGVPITLQLLFALLAGGILGSRLGAISMIGYMMIGLIGAPVFAQFKAGFGSLLSPTFGFILSFILVAYISGKIIEHSHTPTRLTFLLASFSGLLLNYLIGTNYMYMALRFWAEAPESFSYVMAWSWMLLYIPLDVVIVIFSALILPRLHTSLKHRVPIRIHTVK</sequence>
<comment type="similarity">
    <text evidence="1 2">Belongs to the BioY family.</text>
</comment>
<keyword evidence="3" id="KW-1133">Transmembrane helix</keyword>